<accession>A0ABQ4WZ92</accession>
<gene>
    <name evidence="1" type="ORF">Tco_0652961</name>
</gene>
<name>A0ABQ4WZ92_9ASTR</name>
<dbReference type="Proteomes" id="UP001151760">
    <property type="component" value="Unassembled WGS sequence"/>
</dbReference>
<protein>
    <submittedName>
        <fullName evidence="1">Uncharacterized protein</fullName>
    </submittedName>
</protein>
<evidence type="ECO:0000313" key="2">
    <source>
        <dbReference type="Proteomes" id="UP001151760"/>
    </source>
</evidence>
<proteinExistence type="predicted"/>
<reference evidence="1" key="2">
    <citation type="submission" date="2022-01" db="EMBL/GenBank/DDBJ databases">
        <authorList>
            <person name="Yamashiro T."/>
            <person name="Shiraishi A."/>
            <person name="Satake H."/>
            <person name="Nakayama K."/>
        </authorList>
    </citation>
    <scope>NUCLEOTIDE SEQUENCE</scope>
</reference>
<evidence type="ECO:0000313" key="1">
    <source>
        <dbReference type="EMBL" id="GJS58177.1"/>
    </source>
</evidence>
<keyword evidence="2" id="KW-1185">Reference proteome</keyword>
<reference evidence="1" key="1">
    <citation type="journal article" date="2022" name="Int. J. Mol. Sci.">
        <title>Draft Genome of Tanacetum Coccineum: Genomic Comparison of Closely Related Tanacetum-Family Plants.</title>
        <authorList>
            <person name="Yamashiro T."/>
            <person name="Shiraishi A."/>
            <person name="Nakayama K."/>
            <person name="Satake H."/>
        </authorList>
    </citation>
    <scope>NUCLEOTIDE SEQUENCE</scope>
</reference>
<comment type="caution">
    <text evidence="1">The sequence shown here is derived from an EMBL/GenBank/DDBJ whole genome shotgun (WGS) entry which is preliminary data.</text>
</comment>
<dbReference type="EMBL" id="BQNB010009061">
    <property type="protein sequence ID" value="GJS58177.1"/>
    <property type="molecule type" value="Genomic_DNA"/>
</dbReference>
<sequence>MNQSQVNKVRATPNSPYLSQIWTFAIQREIETNLAIGRQLMGVVRELQASLNRRQALINYGNQLKDNKMTNVLFFIEMQDKEMAVMRDLLLKINEALKRPVEKT</sequence>
<organism evidence="1 2">
    <name type="scientific">Tanacetum coccineum</name>
    <dbReference type="NCBI Taxonomy" id="301880"/>
    <lineage>
        <taxon>Eukaryota</taxon>
        <taxon>Viridiplantae</taxon>
        <taxon>Streptophyta</taxon>
        <taxon>Embryophyta</taxon>
        <taxon>Tracheophyta</taxon>
        <taxon>Spermatophyta</taxon>
        <taxon>Magnoliopsida</taxon>
        <taxon>eudicotyledons</taxon>
        <taxon>Gunneridae</taxon>
        <taxon>Pentapetalae</taxon>
        <taxon>asterids</taxon>
        <taxon>campanulids</taxon>
        <taxon>Asterales</taxon>
        <taxon>Asteraceae</taxon>
        <taxon>Asteroideae</taxon>
        <taxon>Anthemideae</taxon>
        <taxon>Anthemidinae</taxon>
        <taxon>Tanacetum</taxon>
    </lineage>
</organism>